<accession>A0A3B8WBY1</accession>
<reference evidence="1 2" key="1">
    <citation type="journal article" date="2018" name="Nat. Biotechnol.">
        <title>A standardized bacterial taxonomy based on genome phylogeny substantially revises the tree of life.</title>
        <authorList>
            <person name="Parks D.H."/>
            <person name="Chuvochina M."/>
            <person name="Waite D.W."/>
            <person name="Rinke C."/>
            <person name="Skarshewski A."/>
            <person name="Chaumeil P.A."/>
            <person name="Hugenholtz P."/>
        </authorList>
    </citation>
    <scope>NUCLEOTIDE SEQUENCE [LARGE SCALE GENOMIC DNA]</scope>
    <source>
        <strain evidence="1">UBA9049</strain>
    </source>
</reference>
<gene>
    <name evidence="1" type="ORF">DCF82_06145</name>
</gene>
<protein>
    <submittedName>
        <fullName evidence="1">GntR family transcriptional regulator</fullName>
    </submittedName>
</protein>
<comment type="caution">
    <text evidence="1">The sequence shown here is derived from an EMBL/GenBank/DDBJ whole genome shotgun (WGS) entry which is preliminary data.</text>
</comment>
<evidence type="ECO:0000313" key="1">
    <source>
        <dbReference type="EMBL" id="HAC27377.1"/>
    </source>
</evidence>
<proteinExistence type="predicted"/>
<evidence type="ECO:0000313" key="2">
    <source>
        <dbReference type="Proteomes" id="UP000261325"/>
    </source>
</evidence>
<organism evidence="1 2">
    <name type="scientific">Marinobacter nauticus</name>
    <name type="common">Marinobacter hydrocarbonoclasticus</name>
    <name type="synonym">Marinobacter aquaeolei</name>
    <dbReference type="NCBI Taxonomy" id="2743"/>
    <lineage>
        <taxon>Bacteria</taxon>
        <taxon>Pseudomonadati</taxon>
        <taxon>Pseudomonadota</taxon>
        <taxon>Gammaproteobacteria</taxon>
        <taxon>Pseudomonadales</taxon>
        <taxon>Marinobacteraceae</taxon>
        <taxon>Marinobacter</taxon>
    </lineage>
</organism>
<dbReference type="AlphaFoldDB" id="A0A3B8WBY1"/>
<sequence>MAHVRFVQDSLRSLENQGAEVIRVSLESNNFHENPTKRY</sequence>
<dbReference type="Proteomes" id="UP000261325">
    <property type="component" value="Unassembled WGS sequence"/>
</dbReference>
<dbReference type="EMBL" id="DLYI01000074">
    <property type="protein sequence ID" value="HAC27377.1"/>
    <property type="molecule type" value="Genomic_DNA"/>
</dbReference>
<feature type="non-terminal residue" evidence="1">
    <location>
        <position position="1"/>
    </location>
</feature>
<name>A0A3B8WBY1_MARNT</name>